<keyword evidence="1" id="KW-0808">Transferase</keyword>
<dbReference type="SUPFAM" id="SSF55729">
    <property type="entry name" value="Acyl-CoA N-acyltransferases (Nat)"/>
    <property type="match status" value="1"/>
</dbReference>
<gene>
    <name evidence="4" type="ORF">M1E25_19005</name>
</gene>
<evidence type="ECO:0000313" key="4">
    <source>
        <dbReference type="EMBL" id="MCM2579409.1"/>
    </source>
</evidence>
<evidence type="ECO:0000259" key="3">
    <source>
        <dbReference type="PROSITE" id="PS51186"/>
    </source>
</evidence>
<dbReference type="Gene3D" id="3.40.630.30">
    <property type="match status" value="1"/>
</dbReference>
<reference evidence="4" key="1">
    <citation type="journal article" date="2023" name="Int. J. Syst. Evol. Microbiol.">
        <title>Streptomyces meridianus sp. nov. isolated from brackish water of the Tagus estuary in Alcochete, Portugal.</title>
        <authorList>
            <person name="Santos J.D.N."/>
            <person name="Klimek D."/>
            <person name="Calusinska M."/>
            <person name="Lobo Da Cunha A."/>
            <person name="Catita J."/>
            <person name="Goncalves H."/>
            <person name="Gonzalez I."/>
            <person name="Reyes F."/>
            <person name="Lage O.M."/>
        </authorList>
    </citation>
    <scope>NUCLEOTIDE SEQUENCE</scope>
    <source>
        <strain evidence="4">MTZ3.1</strain>
    </source>
</reference>
<dbReference type="CDD" id="cd04301">
    <property type="entry name" value="NAT_SF"/>
    <property type="match status" value="1"/>
</dbReference>
<keyword evidence="2" id="KW-0012">Acyltransferase</keyword>
<keyword evidence="5" id="KW-1185">Reference proteome</keyword>
<dbReference type="PROSITE" id="PS51186">
    <property type="entry name" value="GNAT"/>
    <property type="match status" value="1"/>
</dbReference>
<dbReference type="Pfam" id="PF13508">
    <property type="entry name" value="Acetyltransf_7"/>
    <property type="match status" value="1"/>
</dbReference>
<proteinExistence type="predicted"/>
<evidence type="ECO:0000313" key="5">
    <source>
        <dbReference type="Proteomes" id="UP001167160"/>
    </source>
</evidence>
<evidence type="ECO:0000256" key="2">
    <source>
        <dbReference type="ARBA" id="ARBA00023315"/>
    </source>
</evidence>
<dbReference type="RefSeq" id="WP_251417199.1">
    <property type="nucleotide sequence ID" value="NZ_JAMQGM010000040.1"/>
</dbReference>
<accession>A0ABT0XC82</accession>
<dbReference type="PANTHER" id="PTHR43420">
    <property type="entry name" value="ACETYLTRANSFERASE"/>
    <property type="match status" value="1"/>
</dbReference>
<organism evidence="4 5">
    <name type="scientific">Streptomyces meridianus</name>
    <dbReference type="NCBI Taxonomy" id="2938945"/>
    <lineage>
        <taxon>Bacteria</taxon>
        <taxon>Bacillati</taxon>
        <taxon>Actinomycetota</taxon>
        <taxon>Actinomycetes</taxon>
        <taxon>Kitasatosporales</taxon>
        <taxon>Streptomycetaceae</taxon>
        <taxon>Streptomyces</taxon>
    </lineage>
</organism>
<sequence length="187" mass="19691">MTGGPVAVRTATVPLEEIFPLRRDVLRPGGPEESARFPEDADPDVFHVAAYRPRAAAGEGRDPASGGPVLACITFFPDPLPAEAARAAGLPAGGPAARTAYRFRGMATAPEVRGQGCGRAVLEAGIAELRRRGVRAVWCNGRTPAAAFYERQGFTRAGEEFVLEPAGPHHVFVKDLAGRTRAPSPAP</sequence>
<evidence type="ECO:0000256" key="1">
    <source>
        <dbReference type="ARBA" id="ARBA00022679"/>
    </source>
</evidence>
<dbReference type="EMBL" id="JAMQGM010000040">
    <property type="protein sequence ID" value="MCM2579409.1"/>
    <property type="molecule type" value="Genomic_DNA"/>
</dbReference>
<dbReference type="Proteomes" id="UP001167160">
    <property type="component" value="Unassembled WGS sequence"/>
</dbReference>
<comment type="caution">
    <text evidence="4">The sequence shown here is derived from an EMBL/GenBank/DDBJ whole genome shotgun (WGS) entry which is preliminary data.</text>
</comment>
<dbReference type="InterPro" id="IPR016181">
    <property type="entry name" value="Acyl_CoA_acyltransferase"/>
</dbReference>
<name>A0ABT0XC82_9ACTN</name>
<protein>
    <submittedName>
        <fullName evidence="4">GNAT family N-acetyltransferase</fullName>
    </submittedName>
</protein>
<dbReference type="InterPro" id="IPR050680">
    <property type="entry name" value="YpeA/RimI_acetyltransf"/>
</dbReference>
<feature type="domain" description="N-acetyltransferase" evidence="3">
    <location>
        <begin position="6"/>
        <end position="178"/>
    </location>
</feature>
<dbReference type="InterPro" id="IPR000182">
    <property type="entry name" value="GNAT_dom"/>
</dbReference>